<feature type="transmembrane region" description="Helical" evidence="8">
    <location>
        <begin position="399"/>
        <end position="419"/>
    </location>
</feature>
<dbReference type="SUPFAM" id="SSF116726">
    <property type="entry name" value="TrkA C-terminal domain-like"/>
    <property type="match status" value="1"/>
</dbReference>
<feature type="transmembrane region" description="Helical" evidence="8">
    <location>
        <begin position="361"/>
        <end position="387"/>
    </location>
</feature>
<dbReference type="AlphaFoldDB" id="A0A0R1EX42"/>
<feature type="transmembrane region" description="Helical" evidence="8">
    <location>
        <begin position="21"/>
        <end position="39"/>
    </location>
</feature>
<evidence type="ECO:0000256" key="7">
    <source>
        <dbReference type="ARBA" id="ARBA00023214"/>
    </source>
</evidence>
<comment type="subcellular location">
    <subcellularLocation>
        <location evidence="1">Membrane</location>
        <topology evidence="1">Multi-pass membrane protein</topology>
    </subcellularLocation>
</comment>
<comment type="caution">
    <text evidence="10">The sequence shown here is derived from an EMBL/GenBank/DDBJ whole genome shotgun (WGS) entry which is preliminary data.</text>
</comment>
<evidence type="ECO:0000256" key="4">
    <source>
        <dbReference type="ARBA" id="ARBA00022989"/>
    </source>
</evidence>
<evidence type="ECO:0000256" key="8">
    <source>
        <dbReference type="SAM" id="Phobius"/>
    </source>
</evidence>
<dbReference type="PANTHER" id="PTHR45711:SF6">
    <property type="entry name" value="CHLORIDE CHANNEL PROTEIN"/>
    <property type="match status" value="1"/>
</dbReference>
<evidence type="ECO:0000256" key="1">
    <source>
        <dbReference type="ARBA" id="ARBA00004141"/>
    </source>
</evidence>
<feature type="transmembrane region" description="Helical" evidence="8">
    <location>
        <begin position="59"/>
        <end position="78"/>
    </location>
</feature>
<keyword evidence="6 8" id="KW-0472">Membrane</keyword>
<feature type="transmembrane region" description="Helical" evidence="8">
    <location>
        <begin position="155"/>
        <end position="180"/>
    </location>
</feature>
<dbReference type="Pfam" id="PF02080">
    <property type="entry name" value="TrkA_C"/>
    <property type="match status" value="1"/>
</dbReference>
<protein>
    <submittedName>
        <fullName evidence="10">Chloride channel protein</fullName>
    </submittedName>
</protein>
<dbReference type="InterPro" id="IPR036721">
    <property type="entry name" value="RCK_C_sf"/>
</dbReference>
<dbReference type="PRINTS" id="PR00762">
    <property type="entry name" value="CLCHANNEL"/>
</dbReference>
<evidence type="ECO:0000313" key="10">
    <source>
        <dbReference type="EMBL" id="KRK14073.1"/>
    </source>
</evidence>
<dbReference type="InterPro" id="IPR001807">
    <property type="entry name" value="ClC"/>
</dbReference>
<dbReference type="GO" id="GO:0005886">
    <property type="term" value="C:plasma membrane"/>
    <property type="evidence" value="ECO:0007669"/>
    <property type="project" value="TreeGrafter"/>
</dbReference>
<evidence type="ECO:0000259" key="9">
    <source>
        <dbReference type="PROSITE" id="PS51202"/>
    </source>
</evidence>
<feature type="transmembrane region" description="Helical" evidence="8">
    <location>
        <begin position="228"/>
        <end position="246"/>
    </location>
</feature>
<proteinExistence type="predicted"/>
<dbReference type="Gene3D" id="3.30.70.1450">
    <property type="entry name" value="Regulator of K+ conductance, C-terminal domain"/>
    <property type="match status" value="1"/>
</dbReference>
<sequence length="520" mass="57552">MYYLQRLKQFDNTRLKFILKGLLVGLLSGVVVSMFRWLIEISLQQAIQLFQWLHFQPVWLLALPVISIALAWLIGMLVKGEPNIMGSGIPQVEGQLAGDLTIPWWPVLWRKFVAGVLGIGPGLFLGREGPSIQLGAAVGQGVATRLGRSDSEKRILLASGAAAGLSAAFSAPIAGTLFVLEEIYHNFSPLVWMTSLASAIAADFISLNFFGLTPVLHIHYAYSFPLALYWQLIILGIVLGLAGFFYQRVLLALPKWYSKLKWLPRYFQGVIPLLLVIPIGYFWPHALGGGNLVILGLAIKLPSFWPLLALFLLRFIFSMISYGSGLPGGIFLPILTLGALIGALLGTLFTQWQWMPQIYIMNFVIFAMAGYFAGIGKAPFTAILLITEMVGDLRHLMPLALVSLVAYIVVDVLGGAPIYESLLSRLNFGNTLARMSGKNDRLEMPVFAGSPLEDKQVRDVKWPQESLLIAIRRQNREVIPHGDTLLRAGDTLIVLTAHERRGIVRRKLMQVAAKRKNLQT</sequence>
<keyword evidence="2" id="KW-0813">Transport</keyword>
<evidence type="ECO:0000313" key="11">
    <source>
        <dbReference type="Proteomes" id="UP000051181"/>
    </source>
</evidence>
<dbReference type="InterPro" id="IPR006037">
    <property type="entry name" value="RCK_C"/>
</dbReference>
<dbReference type="Pfam" id="PF00654">
    <property type="entry name" value="Voltage_CLC"/>
    <property type="match status" value="1"/>
</dbReference>
<feature type="transmembrane region" description="Helical" evidence="8">
    <location>
        <begin position="266"/>
        <end position="283"/>
    </location>
</feature>
<dbReference type="SUPFAM" id="SSF81340">
    <property type="entry name" value="Clc chloride channel"/>
    <property type="match status" value="1"/>
</dbReference>
<feature type="transmembrane region" description="Helical" evidence="8">
    <location>
        <begin position="192"/>
        <end position="216"/>
    </location>
</feature>
<dbReference type="CDD" id="cd01031">
    <property type="entry name" value="EriC"/>
    <property type="match status" value="1"/>
</dbReference>
<keyword evidence="4 8" id="KW-1133">Transmembrane helix</keyword>
<dbReference type="eggNOG" id="COG0569">
    <property type="taxonomic scope" value="Bacteria"/>
</dbReference>
<reference evidence="10 11" key="1">
    <citation type="journal article" date="2015" name="Genome Announc.">
        <title>Expanding the biotechnology potential of lactobacilli through comparative genomics of 213 strains and associated genera.</title>
        <authorList>
            <person name="Sun Z."/>
            <person name="Harris H.M."/>
            <person name="McCann A."/>
            <person name="Guo C."/>
            <person name="Argimon S."/>
            <person name="Zhang W."/>
            <person name="Yang X."/>
            <person name="Jeffery I.B."/>
            <person name="Cooney J.C."/>
            <person name="Kagawa T.F."/>
            <person name="Liu W."/>
            <person name="Song Y."/>
            <person name="Salvetti E."/>
            <person name="Wrobel A."/>
            <person name="Rasinkangas P."/>
            <person name="Parkhill J."/>
            <person name="Rea M.C."/>
            <person name="O'Sullivan O."/>
            <person name="Ritari J."/>
            <person name="Douillard F.P."/>
            <person name="Paul Ross R."/>
            <person name="Yang R."/>
            <person name="Briner A.E."/>
            <person name="Felis G.E."/>
            <person name="de Vos W.M."/>
            <person name="Barrangou R."/>
            <person name="Klaenhammer T.R."/>
            <person name="Caufield P.W."/>
            <person name="Cui Y."/>
            <person name="Zhang H."/>
            <person name="O'Toole P.W."/>
        </authorList>
    </citation>
    <scope>NUCLEOTIDE SEQUENCE [LARGE SCALE GENOMIC DNA]</scope>
    <source>
        <strain evidence="10 11">DSM 20001</strain>
    </source>
</reference>
<feature type="domain" description="RCK C-terminal" evidence="9">
    <location>
        <begin position="429"/>
        <end position="512"/>
    </location>
</feature>
<dbReference type="Proteomes" id="UP000051181">
    <property type="component" value="Unassembled WGS sequence"/>
</dbReference>
<dbReference type="EMBL" id="AZCN01000109">
    <property type="protein sequence ID" value="KRK14073.1"/>
    <property type="molecule type" value="Genomic_DNA"/>
</dbReference>
<name>A0A0R1EX42_9LACO</name>
<dbReference type="PATRIC" id="fig|913848.6.peg.210"/>
<dbReference type="Gene3D" id="1.10.3080.10">
    <property type="entry name" value="Clc chloride channel"/>
    <property type="match status" value="1"/>
</dbReference>
<evidence type="ECO:0000256" key="5">
    <source>
        <dbReference type="ARBA" id="ARBA00023065"/>
    </source>
</evidence>
<organism evidence="10 11">
    <name type="scientific">Loigolactobacillus coryniformis subsp. coryniformis KCTC 3167 = DSM 20001</name>
    <dbReference type="NCBI Taxonomy" id="913848"/>
    <lineage>
        <taxon>Bacteria</taxon>
        <taxon>Bacillati</taxon>
        <taxon>Bacillota</taxon>
        <taxon>Bacilli</taxon>
        <taxon>Lactobacillales</taxon>
        <taxon>Lactobacillaceae</taxon>
        <taxon>Loigolactobacillus</taxon>
    </lineage>
</organism>
<dbReference type="GO" id="GO:0008324">
    <property type="term" value="F:monoatomic cation transmembrane transporter activity"/>
    <property type="evidence" value="ECO:0007669"/>
    <property type="project" value="InterPro"/>
</dbReference>
<dbReference type="PROSITE" id="PS51202">
    <property type="entry name" value="RCK_C"/>
    <property type="match status" value="1"/>
</dbReference>
<dbReference type="GO" id="GO:0005247">
    <property type="term" value="F:voltage-gated chloride channel activity"/>
    <property type="evidence" value="ECO:0007669"/>
    <property type="project" value="TreeGrafter"/>
</dbReference>
<dbReference type="PANTHER" id="PTHR45711">
    <property type="entry name" value="CHLORIDE CHANNEL PROTEIN"/>
    <property type="match status" value="1"/>
</dbReference>
<keyword evidence="7" id="KW-0868">Chloride</keyword>
<gene>
    <name evidence="10" type="ORF">FD22_GL000214</name>
</gene>
<evidence type="ECO:0000256" key="2">
    <source>
        <dbReference type="ARBA" id="ARBA00022448"/>
    </source>
</evidence>
<keyword evidence="5" id="KW-0406">Ion transport</keyword>
<evidence type="ECO:0000256" key="6">
    <source>
        <dbReference type="ARBA" id="ARBA00023136"/>
    </source>
</evidence>
<dbReference type="InterPro" id="IPR014743">
    <property type="entry name" value="Cl-channel_core"/>
</dbReference>
<evidence type="ECO:0000256" key="3">
    <source>
        <dbReference type="ARBA" id="ARBA00022692"/>
    </source>
</evidence>
<accession>A0A0R1EX42</accession>
<feature type="transmembrane region" description="Helical" evidence="8">
    <location>
        <begin position="330"/>
        <end position="349"/>
    </location>
</feature>
<dbReference type="GO" id="GO:0006813">
    <property type="term" value="P:potassium ion transport"/>
    <property type="evidence" value="ECO:0007669"/>
    <property type="project" value="InterPro"/>
</dbReference>
<dbReference type="eggNOG" id="COG0038">
    <property type="taxonomic scope" value="Bacteria"/>
</dbReference>
<keyword evidence="3 8" id="KW-0812">Transmembrane</keyword>